<dbReference type="RefSeq" id="XP_022953472.1">
    <property type="nucleotide sequence ID" value="XM_023097704.1"/>
</dbReference>
<keyword evidence="1" id="KW-1185">Reference proteome</keyword>
<evidence type="ECO:0000313" key="1">
    <source>
        <dbReference type="Proteomes" id="UP000504609"/>
    </source>
</evidence>
<accession>A0A6J1GNB4</accession>
<dbReference type="KEGG" id="cmos:111456012"/>
<evidence type="ECO:0000313" key="2">
    <source>
        <dbReference type="RefSeq" id="XP_022953472.1"/>
    </source>
</evidence>
<gene>
    <name evidence="2" type="primary">LOC111456012</name>
</gene>
<name>A0A6J1GNB4_CUCMO</name>
<dbReference type="AlphaFoldDB" id="A0A6J1GNB4"/>
<organism evidence="1 2">
    <name type="scientific">Cucurbita moschata</name>
    <name type="common">Winter crookneck squash</name>
    <name type="synonym">Cucurbita pepo var. moschata</name>
    <dbReference type="NCBI Taxonomy" id="3662"/>
    <lineage>
        <taxon>Eukaryota</taxon>
        <taxon>Viridiplantae</taxon>
        <taxon>Streptophyta</taxon>
        <taxon>Embryophyta</taxon>
        <taxon>Tracheophyta</taxon>
        <taxon>Spermatophyta</taxon>
        <taxon>Magnoliopsida</taxon>
        <taxon>eudicotyledons</taxon>
        <taxon>Gunneridae</taxon>
        <taxon>Pentapetalae</taxon>
        <taxon>rosids</taxon>
        <taxon>fabids</taxon>
        <taxon>Cucurbitales</taxon>
        <taxon>Cucurbitaceae</taxon>
        <taxon>Cucurbiteae</taxon>
        <taxon>Cucurbita</taxon>
    </lineage>
</organism>
<sequence length="109" mass="12785">MLYRCEACWPLVCNRLKENLFGCNCYHSFTRLSRAVHVYNDARMVGPLTLVRCIDVSYGRRSKLALALWWRTHRKKFSLPSPPLYKSLLPLILRMEAYPYSFVSDTLVP</sequence>
<dbReference type="GeneID" id="111456012"/>
<proteinExistence type="predicted"/>
<reference evidence="2" key="1">
    <citation type="submission" date="2025-08" db="UniProtKB">
        <authorList>
            <consortium name="RefSeq"/>
        </authorList>
    </citation>
    <scope>IDENTIFICATION</scope>
    <source>
        <tissue evidence="2">Young leaves</tissue>
    </source>
</reference>
<protein>
    <submittedName>
        <fullName evidence="2">Uncharacterized protein LOC111456012</fullName>
    </submittedName>
</protein>
<dbReference type="Proteomes" id="UP000504609">
    <property type="component" value="Unplaced"/>
</dbReference>